<dbReference type="AlphaFoldDB" id="A0AAD7H2L5"/>
<keyword evidence="2" id="KW-1133">Transmembrane helix</keyword>
<dbReference type="EMBL" id="JARKIE010000001">
    <property type="protein sequence ID" value="KAJ7710490.1"/>
    <property type="molecule type" value="Genomic_DNA"/>
</dbReference>
<reference evidence="3" key="1">
    <citation type="submission" date="2023-03" db="EMBL/GenBank/DDBJ databases">
        <title>Massive genome expansion in bonnet fungi (Mycena s.s.) driven by repeated elements and novel gene families across ecological guilds.</title>
        <authorList>
            <consortium name="Lawrence Berkeley National Laboratory"/>
            <person name="Harder C.B."/>
            <person name="Miyauchi S."/>
            <person name="Viragh M."/>
            <person name="Kuo A."/>
            <person name="Thoen E."/>
            <person name="Andreopoulos B."/>
            <person name="Lu D."/>
            <person name="Skrede I."/>
            <person name="Drula E."/>
            <person name="Henrissat B."/>
            <person name="Morin E."/>
            <person name="Kohler A."/>
            <person name="Barry K."/>
            <person name="LaButti K."/>
            <person name="Morin E."/>
            <person name="Salamov A."/>
            <person name="Lipzen A."/>
            <person name="Mereny Z."/>
            <person name="Hegedus B."/>
            <person name="Baldrian P."/>
            <person name="Stursova M."/>
            <person name="Weitz H."/>
            <person name="Taylor A."/>
            <person name="Grigoriev I.V."/>
            <person name="Nagy L.G."/>
            <person name="Martin F."/>
            <person name="Kauserud H."/>
        </authorList>
    </citation>
    <scope>NUCLEOTIDE SEQUENCE</scope>
    <source>
        <strain evidence="3">CBHHK067</strain>
    </source>
</reference>
<dbReference type="Proteomes" id="UP001221757">
    <property type="component" value="Unassembled WGS sequence"/>
</dbReference>
<protein>
    <submittedName>
        <fullName evidence="3">Uncharacterized protein</fullName>
    </submittedName>
</protein>
<evidence type="ECO:0000256" key="1">
    <source>
        <dbReference type="SAM" id="MobiDB-lite"/>
    </source>
</evidence>
<organism evidence="3 4">
    <name type="scientific">Mycena rosella</name>
    <name type="common">Pink bonnet</name>
    <name type="synonym">Agaricus rosellus</name>
    <dbReference type="NCBI Taxonomy" id="1033263"/>
    <lineage>
        <taxon>Eukaryota</taxon>
        <taxon>Fungi</taxon>
        <taxon>Dikarya</taxon>
        <taxon>Basidiomycota</taxon>
        <taxon>Agaricomycotina</taxon>
        <taxon>Agaricomycetes</taxon>
        <taxon>Agaricomycetidae</taxon>
        <taxon>Agaricales</taxon>
        <taxon>Marasmiineae</taxon>
        <taxon>Mycenaceae</taxon>
        <taxon>Mycena</taxon>
    </lineage>
</organism>
<feature type="compositionally biased region" description="Pro residues" evidence="1">
    <location>
        <begin position="26"/>
        <end position="49"/>
    </location>
</feature>
<sequence>MDNEGQRGICLHSYTTGARSRSSPPARRPPSPAPALPALPSRAPAPAPPLCDDDPITTRLRSDLGPDYDAILQYERQSDIFDWCHTLFAGCLSLRRLRSVLLIFPVLILVTGQTSIILIKVIFIRVVVIFFVLVCAQASSRCRSRRRIPPHISLFGLD</sequence>
<keyword evidence="2" id="KW-0472">Membrane</keyword>
<keyword evidence="2" id="KW-0812">Transmembrane</keyword>
<keyword evidence="4" id="KW-1185">Reference proteome</keyword>
<gene>
    <name evidence="3" type="ORF">B0H17DRAFT_1027130</name>
</gene>
<name>A0AAD7H2L5_MYCRO</name>
<evidence type="ECO:0000313" key="3">
    <source>
        <dbReference type="EMBL" id="KAJ7710490.1"/>
    </source>
</evidence>
<evidence type="ECO:0000256" key="2">
    <source>
        <dbReference type="SAM" id="Phobius"/>
    </source>
</evidence>
<feature type="transmembrane region" description="Helical" evidence="2">
    <location>
        <begin position="97"/>
        <end position="116"/>
    </location>
</feature>
<proteinExistence type="predicted"/>
<comment type="caution">
    <text evidence="3">The sequence shown here is derived from an EMBL/GenBank/DDBJ whole genome shotgun (WGS) entry which is preliminary data.</text>
</comment>
<feature type="region of interest" description="Disordered" evidence="1">
    <location>
        <begin position="1"/>
        <end position="50"/>
    </location>
</feature>
<accession>A0AAD7H2L5</accession>
<feature type="transmembrane region" description="Helical" evidence="2">
    <location>
        <begin position="122"/>
        <end position="139"/>
    </location>
</feature>
<evidence type="ECO:0000313" key="4">
    <source>
        <dbReference type="Proteomes" id="UP001221757"/>
    </source>
</evidence>